<evidence type="ECO:0000256" key="1">
    <source>
        <dbReference type="ARBA" id="ARBA00004141"/>
    </source>
</evidence>
<feature type="transmembrane region" description="Helical" evidence="5">
    <location>
        <begin position="39"/>
        <end position="59"/>
    </location>
</feature>
<dbReference type="PANTHER" id="PTHR42727:SF1">
    <property type="entry name" value="PHOSPHATE TRANSPORT SYSTEM PERMEASE"/>
    <property type="match status" value="1"/>
</dbReference>
<keyword evidence="2 5" id="KW-0812">Transmembrane</keyword>
<comment type="caution">
    <text evidence="8">The sequence shown here is derived from an EMBL/GenBank/DDBJ whole genome shotgun (WGS) entry which is preliminary data.</text>
</comment>
<feature type="transmembrane region" description="Helical" evidence="5">
    <location>
        <begin position="12"/>
        <end position="33"/>
    </location>
</feature>
<keyword evidence="6" id="KW-1003">Cell membrane</keyword>
<dbReference type="Proteomes" id="UP000608579">
    <property type="component" value="Unassembled WGS sequence"/>
</dbReference>
<comment type="subcellular location">
    <subcellularLocation>
        <location evidence="5">Cell membrane</location>
        <topology evidence="5">Multi-pass membrane protein</topology>
    </subcellularLocation>
    <subcellularLocation>
        <location evidence="1">Membrane</location>
        <topology evidence="1">Multi-pass membrane protein</topology>
    </subcellularLocation>
</comment>
<name>A0A833ECD6_CALS0</name>
<evidence type="ECO:0000313" key="9">
    <source>
        <dbReference type="Proteomes" id="UP000608579"/>
    </source>
</evidence>
<feature type="transmembrane region" description="Helical" evidence="5">
    <location>
        <begin position="190"/>
        <end position="212"/>
    </location>
</feature>
<dbReference type="GO" id="GO:0005315">
    <property type="term" value="F:phosphate transmembrane transporter activity"/>
    <property type="evidence" value="ECO:0007669"/>
    <property type="project" value="InterPro"/>
</dbReference>
<dbReference type="InterPro" id="IPR000515">
    <property type="entry name" value="MetI-like"/>
</dbReference>
<comment type="function">
    <text evidence="6">Part of the binding-protein-dependent transport system for phosphate; probably responsible for the translocation of the substrate across the membrane.</text>
</comment>
<dbReference type="CDD" id="cd06261">
    <property type="entry name" value="TM_PBP2"/>
    <property type="match status" value="1"/>
</dbReference>
<dbReference type="PROSITE" id="PS50928">
    <property type="entry name" value="ABC_TM1"/>
    <property type="match status" value="1"/>
</dbReference>
<evidence type="ECO:0000256" key="5">
    <source>
        <dbReference type="RuleBase" id="RU363032"/>
    </source>
</evidence>
<dbReference type="InterPro" id="IPR035906">
    <property type="entry name" value="MetI-like_sf"/>
</dbReference>
<feature type="transmembrane region" description="Helical" evidence="5">
    <location>
        <begin position="109"/>
        <end position="129"/>
    </location>
</feature>
<dbReference type="Gene3D" id="1.10.3720.10">
    <property type="entry name" value="MetI-like"/>
    <property type="match status" value="1"/>
</dbReference>
<keyword evidence="3 5" id="KW-1133">Transmembrane helix</keyword>
<comment type="similarity">
    <text evidence="6">Belongs to the binding-protein-dependent transport system permease family. CysTW subfamily.</text>
</comment>
<evidence type="ECO:0000313" key="8">
    <source>
        <dbReference type="EMBL" id="HIQ29690.1"/>
    </source>
</evidence>
<dbReference type="GO" id="GO:0005886">
    <property type="term" value="C:plasma membrane"/>
    <property type="evidence" value="ECO:0007669"/>
    <property type="project" value="UniProtKB-SubCell"/>
</dbReference>
<feature type="domain" description="ABC transmembrane type-1" evidence="7">
    <location>
        <begin position="69"/>
        <end position="282"/>
    </location>
</feature>
<feature type="transmembrane region" description="Helical" evidence="5">
    <location>
        <begin position="66"/>
        <end position="89"/>
    </location>
</feature>
<dbReference type="AlphaFoldDB" id="A0A833ECD6"/>
<evidence type="ECO:0000259" key="7">
    <source>
        <dbReference type="PROSITE" id="PS50928"/>
    </source>
</evidence>
<organism evidence="8 9">
    <name type="scientific">Caldiarchaeum subterraneum</name>
    <dbReference type="NCBI Taxonomy" id="311458"/>
    <lineage>
        <taxon>Archaea</taxon>
        <taxon>Nitrososphaerota</taxon>
        <taxon>Candidatus Caldarchaeales</taxon>
        <taxon>Candidatus Caldarchaeaceae</taxon>
        <taxon>Candidatus Caldarchaeum</taxon>
    </lineage>
</organism>
<dbReference type="SUPFAM" id="SSF161098">
    <property type="entry name" value="MetI-like"/>
    <property type="match status" value="1"/>
</dbReference>
<keyword evidence="5" id="KW-0813">Transport</keyword>
<reference evidence="8" key="1">
    <citation type="journal article" date="2020" name="ISME J.">
        <title>Gammaproteobacteria mediating utilization of methyl-, sulfur- and petroleum organic compounds in deep ocean hydrothermal plumes.</title>
        <authorList>
            <person name="Zhou Z."/>
            <person name="Liu Y."/>
            <person name="Pan J."/>
            <person name="Cron B.R."/>
            <person name="Toner B.M."/>
            <person name="Anantharaman K."/>
            <person name="Breier J.A."/>
            <person name="Dick G.J."/>
            <person name="Li M."/>
        </authorList>
    </citation>
    <scope>NUCLEOTIDE SEQUENCE</scope>
    <source>
        <strain evidence="8">SZUA-1515</strain>
    </source>
</reference>
<dbReference type="NCBIfam" id="TIGR02138">
    <property type="entry name" value="phosphate_pstC"/>
    <property type="match status" value="1"/>
</dbReference>
<protein>
    <recommendedName>
        <fullName evidence="6">Phosphate transport system permease protein</fullName>
    </recommendedName>
</protein>
<accession>A0A833ECD6</accession>
<feature type="transmembrane region" description="Helical" evidence="5">
    <location>
        <begin position="264"/>
        <end position="286"/>
    </location>
</feature>
<dbReference type="PANTHER" id="PTHR42727">
    <property type="entry name" value="PHOSPHATE TRANSPORT SYSTEM PERMEASE PROTEIN"/>
    <property type="match status" value="1"/>
</dbReference>
<dbReference type="GO" id="GO:0006817">
    <property type="term" value="P:phosphate ion transport"/>
    <property type="evidence" value="ECO:0007669"/>
    <property type="project" value="UniProtKB-KW"/>
</dbReference>
<keyword evidence="6" id="KW-0592">Phosphate transport</keyword>
<evidence type="ECO:0000256" key="6">
    <source>
        <dbReference type="RuleBase" id="RU363054"/>
    </source>
</evidence>
<sequence length="294" mass="31607">MQVPRAEKIVGSVLLAASLLTIIALILIIETLVYESLFFFSRVSIFEFLFGVEWTVLFLDKKFGVVPLLAGTFLTSSIAILLASTIGLGSAVYLSEYASPRVRSVVKPLLEILAGIPTVVYGYFAIYTITPLLKSSVFPDISFYNALSAGIAMGVMIIPTVASLSEDSLYAVPETLKHAAYSLGAKKIQVVFRVVIPAALSGIVASFILGLARAVGETMIVAIAAGFRPVLTLNPLEAIQTMTAFIAQVSTGEAPHGTVEYQSIFAVGLYLFTLVMLLNLIGNYVVRRWGVRVS</sequence>
<evidence type="ECO:0000256" key="4">
    <source>
        <dbReference type="ARBA" id="ARBA00023136"/>
    </source>
</evidence>
<dbReference type="InterPro" id="IPR011864">
    <property type="entry name" value="Phosphate_PstC"/>
</dbReference>
<feature type="transmembrane region" description="Helical" evidence="5">
    <location>
        <begin position="141"/>
        <end position="162"/>
    </location>
</feature>
<keyword evidence="4 5" id="KW-0472">Membrane</keyword>
<dbReference type="Pfam" id="PF00528">
    <property type="entry name" value="BPD_transp_1"/>
    <property type="match status" value="1"/>
</dbReference>
<evidence type="ECO:0000256" key="3">
    <source>
        <dbReference type="ARBA" id="ARBA00022989"/>
    </source>
</evidence>
<gene>
    <name evidence="8" type="primary">pstC</name>
    <name evidence="8" type="ORF">EYH45_03900</name>
</gene>
<dbReference type="EMBL" id="DQVM01000076">
    <property type="protein sequence ID" value="HIQ29690.1"/>
    <property type="molecule type" value="Genomic_DNA"/>
</dbReference>
<proteinExistence type="inferred from homology"/>
<evidence type="ECO:0000256" key="2">
    <source>
        <dbReference type="ARBA" id="ARBA00022692"/>
    </source>
</evidence>